<geneLocation type="mitochondrion" evidence="2"/>
<name>A0A1D8BLR2_9SAUR</name>
<dbReference type="EMBL" id="KX660614">
    <property type="protein sequence ID" value="AOS59689.1"/>
    <property type="molecule type" value="Genomic_DNA"/>
</dbReference>
<dbReference type="AlphaFoldDB" id="A0A1D8BLR2"/>
<sequence>NGTCCSPPKARRMRHSANHADTKPALNNPMLPLYHTCNMGHYHDKLNLSTTNWPKILNRLLLREPHGAGNCSLINPNPM</sequence>
<feature type="region of interest" description="Disordered" evidence="1">
    <location>
        <begin position="1"/>
        <end position="24"/>
    </location>
</feature>
<evidence type="ECO:0000313" key="2">
    <source>
        <dbReference type="EMBL" id="AOS59689.1"/>
    </source>
</evidence>
<evidence type="ECO:0000256" key="1">
    <source>
        <dbReference type="SAM" id="MobiDB-lite"/>
    </source>
</evidence>
<reference evidence="2" key="1">
    <citation type="journal article" date="2016" name="PLoS ONE">
        <title>A Species-Level Phylogeny of Extant Snakes with Description of a New Colubrid Subfamily and Genus.</title>
        <authorList>
            <person name="Figueroa A."/>
            <person name="McKelvy A.D."/>
            <person name="Grismer L.L."/>
            <person name="Bell C.D."/>
            <person name="Lailvaux S.P."/>
        </authorList>
    </citation>
    <scope>NUCLEOTIDE SEQUENCE</scope>
    <source>
        <strain evidence="2">LSUHC7158</strain>
    </source>
</reference>
<proteinExistence type="predicted"/>
<accession>A0A1D8BLR2</accession>
<organism evidence="2">
    <name type="scientific">Chrysopelea ornata</name>
    <dbReference type="NCBI Taxonomy" id="1296673"/>
    <lineage>
        <taxon>Eukaryota</taxon>
        <taxon>Metazoa</taxon>
        <taxon>Chordata</taxon>
        <taxon>Craniata</taxon>
        <taxon>Vertebrata</taxon>
        <taxon>Euteleostomi</taxon>
        <taxon>Lepidosauria</taxon>
        <taxon>Squamata</taxon>
        <taxon>Bifurcata</taxon>
        <taxon>Unidentata</taxon>
        <taxon>Episquamata</taxon>
        <taxon>Toxicofera</taxon>
        <taxon>Serpentes</taxon>
        <taxon>Colubroidea</taxon>
        <taxon>Colubridae</taxon>
        <taxon>Ahaetuliinae</taxon>
        <taxon>Chrysopelea</taxon>
    </lineage>
</organism>
<feature type="non-terminal residue" evidence="2">
    <location>
        <position position="79"/>
    </location>
</feature>
<keyword evidence="2" id="KW-0496">Mitochondrion</keyword>
<feature type="non-terminal residue" evidence="2">
    <location>
        <position position="1"/>
    </location>
</feature>
<protein>
    <submittedName>
        <fullName evidence="2">NADH dehydrogenase subunit 4</fullName>
    </submittedName>
</protein>